<evidence type="ECO:0000256" key="2">
    <source>
        <dbReference type="ARBA" id="ARBA00022448"/>
    </source>
</evidence>
<dbReference type="STRING" id="504798.SAMN05421871_109278"/>
<dbReference type="PROSITE" id="PS00211">
    <property type="entry name" value="ABC_TRANSPORTER_1"/>
    <property type="match status" value="1"/>
</dbReference>
<proteinExistence type="inferred from homology"/>
<dbReference type="InterPro" id="IPR017871">
    <property type="entry name" value="ABC_transporter-like_CS"/>
</dbReference>
<evidence type="ECO:0000259" key="5">
    <source>
        <dbReference type="PROSITE" id="PS50893"/>
    </source>
</evidence>
<dbReference type="AlphaFoldDB" id="A0A1H0L693"/>
<reference evidence="7" key="1">
    <citation type="submission" date="2016-10" db="EMBL/GenBank/DDBJ databases">
        <authorList>
            <person name="Varghese N."/>
            <person name="Submissions S."/>
        </authorList>
    </citation>
    <scope>NUCLEOTIDE SEQUENCE [LARGE SCALE GENOMIC DNA]</scope>
    <source>
        <strain evidence="7">IBRC-M 10655</strain>
    </source>
</reference>
<protein>
    <submittedName>
        <fullName evidence="6">Peptide/nickel transport system ATP-binding protein</fullName>
    </submittedName>
</protein>
<comment type="similarity">
    <text evidence="1">Belongs to the ABC transporter superfamily.</text>
</comment>
<keyword evidence="3" id="KW-0547">Nucleotide-binding</keyword>
<evidence type="ECO:0000256" key="4">
    <source>
        <dbReference type="ARBA" id="ARBA00022840"/>
    </source>
</evidence>
<feature type="domain" description="ABC transporter" evidence="5">
    <location>
        <begin position="1"/>
        <end position="168"/>
    </location>
</feature>
<dbReference type="Pfam" id="PF08352">
    <property type="entry name" value="oligo_HPY"/>
    <property type="match status" value="1"/>
</dbReference>
<keyword evidence="4 6" id="KW-0067">ATP-binding</keyword>
<dbReference type="PROSITE" id="PS50893">
    <property type="entry name" value="ABC_TRANSPORTER_2"/>
    <property type="match status" value="1"/>
</dbReference>
<dbReference type="InterPro" id="IPR050319">
    <property type="entry name" value="ABC_transp_ATP-bind"/>
</dbReference>
<name>A0A1H0L693_9PSEU</name>
<dbReference type="GO" id="GO:0016887">
    <property type="term" value="F:ATP hydrolysis activity"/>
    <property type="evidence" value="ECO:0007669"/>
    <property type="project" value="InterPro"/>
</dbReference>
<keyword evidence="2" id="KW-0813">Transport</keyword>
<dbReference type="PANTHER" id="PTHR43776">
    <property type="entry name" value="TRANSPORT ATP-BINDING PROTEIN"/>
    <property type="match status" value="1"/>
</dbReference>
<dbReference type="EMBL" id="FNJB01000004">
    <property type="protein sequence ID" value="SDO63480.1"/>
    <property type="molecule type" value="Genomic_DNA"/>
</dbReference>
<organism evidence="6 7">
    <name type="scientific">Actinokineospora alba</name>
    <dbReference type="NCBI Taxonomy" id="504798"/>
    <lineage>
        <taxon>Bacteria</taxon>
        <taxon>Bacillati</taxon>
        <taxon>Actinomycetota</taxon>
        <taxon>Actinomycetes</taxon>
        <taxon>Pseudonocardiales</taxon>
        <taxon>Pseudonocardiaceae</taxon>
        <taxon>Actinokineospora</taxon>
    </lineage>
</organism>
<dbReference type="GO" id="GO:0015833">
    <property type="term" value="P:peptide transport"/>
    <property type="evidence" value="ECO:0007669"/>
    <property type="project" value="InterPro"/>
</dbReference>
<dbReference type="PANTHER" id="PTHR43776:SF7">
    <property type="entry name" value="D,D-DIPEPTIDE TRANSPORT ATP-BINDING PROTEIN DDPF-RELATED"/>
    <property type="match status" value="1"/>
</dbReference>
<dbReference type="InterPro" id="IPR013563">
    <property type="entry name" value="Oligopep_ABC_C"/>
</dbReference>
<dbReference type="Gene3D" id="3.40.50.300">
    <property type="entry name" value="P-loop containing nucleotide triphosphate hydrolases"/>
    <property type="match status" value="1"/>
</dbReference>
<accession>A0A1H0L693</accession>
<dbReference type="NCBIfam" id="TIGR01727">
    <property type="entry name" value="oligo_HPY"/>
    <property type="match status" value="1"/>
</dbReference>
<evidence type="ECO:0000313" key="6">
    <source>
        <dbReference type="EMBL" id="SDO63480.1"/>
    </source>
</evidence>
<dbReference type="GO" id="GO:0005524">
    <property type="term" value="F:ATP binding"/>
    <property type="evidence" value="ECO:0007669"/>
    <property type="project" value="UniProtKB-KW"/>
</dbReference>
<evidence type="ECO:0000313" key="7">
    <source>
        <dbReference type="Proteomes" id="UP000199651"/>
    </source>
</evidence>
<dbReference type="Proteomes" id="UP000199651">
    <property type="component" value="Unassembled WGS sequence"/>
</dbReference>
<dbReference type="Pfam" id="PF00005">
    <property type="entry name" value="ABC_tran"/>
    <property type="match status" value="1"/>
</dbReference>
<dbReference type="SUPFAM" id="SSF52540">
    <property type="entry name" value="P-loop containing nucleoside triphosphate hydrolases"/>
    <property type="match status" value="1"/>
</dbReference>
<dbReference type="InterPro" id="IPR003439">
    <property type="entry name" value="ABC_transporter-like_ATP-bd"/>
</dbReference>
<evidence type="ECO:0000256" key="1">
    <source>
        <dbReference type="ARBA" id="ARBA00005417"/>
    </source>
</evidence>
<dbReference type="InterPro" id="IPR027417">
    <property type="entry name" value="P-loop_NTPase"/>
</dbReference>
<dbReference type="CDD" id="cd03257">
    <property type="entry name" value="ABC_NikE_OppD_transporters"/>
    <property type="match status" value="1"/>
</dbReference>
<gene>
    <name evidence="6" type="ORF">SAMN05192558_10421</name>
</gene>
<keyword evidence="7" id="KW-1185">Reference proteome</keyword>
<evidence type="ECO:0000256" key="3">
    <source>
        <dbReference type="ARBA" id="ARBA00022741"/>
    </source>
</evidence>
<sequence>MRNRRRLVQLVPQDPYSSLDPRMTVGRAIAEAIDPRRSSLGAHRQRVNDLLEKVALDASAADRLPHEFSGGQRQRIVIARALAAKPRVLVADEVTAALDSSVQAEVLNLLRSLQADLGIGMVFITHDLALARYLCTEIGVLYLGKMMEAGNMTVLDHPAHPYTRVLLDSVPDRKGTLLTNATPTLGADAVPDPAAPPPGCVFHPRCPVGPLVIPERTRCATEAPSFDDIADGQRRVACHFPLRTEAVSGHQAPEPTNGH</sequence>